<dbReference type="EMBL" id="LRGB01003003">
    <property type="protein sequence ID" value="KZS05073.1"/>
    <property type="molecule type" value="Genomic_DNA"/>
</dbReference>
<keyword evidence="2" id="KW-1185">Reference proteome</keyword>
<protein>
    <submittedName>
        <fullName evidence="1">Uncharacterized protein</fullName>
    </submittedName>
</protein>
<sequence length="323" mass="36710">MVRILSQEVRGLQFESNNLRLLEEVFRLIGRHVKDGTRMPLRRRQDVASINIPASADNTTEYHSSCYRKLTALSAKELKSAIEKQGALDKQSASYSADSNINQPSDSGVLVKKCIRSKKTEALVVCKTESIQTSILNDAKILQHKELSDRFANVKSNLEFVAKEERCRKLHILSAILILNANRKPLPTKIKPKDIKRGEIRIQALCDDCIFAVTNGVFKPKTHLELAIAQRIDLVGEMYKLYRNSSTASGKDTLHDTFGIVIQDIPTDGEMVLSESKYNDPEDNEESRKWRRKTLFARHNDIAPYHKQPKIFNEPILELGNLR</sequence>
<reference evidence="1 2" key="1">
    <citation type="submission" date="2016-03" db="EMBL/GenBank/DDBJ databases">
        <title>EvidentialGene: Evidence-directed Construction of Genes on Genomes.</title>
        <authorList>
            <person name="Gilbert D.G."/>
            <person name="Choi J.-H."/>
            <person name="Mockaitis K."/>
            <person name="Colbourne J."/>
            <person name="Pfrender M."/>
        </authorList>
    </citation>
    <scope>NUCLEOTIDE SEQUENCE [LARGE SCALE GENOMIC DNA]</scope>
    <source>
        <strain evidence="1 2">Xinb3</strain>
        <tissue evidence="1">Complete organism</tissue>
    </source>
</reference>
<dbReference type="AlphaFoldDB" id="A0A164MHV9"/>
<accession>A0A164MHV9</accession>
<comment type="caution">
    <text evidence="1">The sequence shown here is derived from an EMBL/GenBank/DDBJ whole genome shotgun (WGS) entry which is preliminary data.</text>
</comment>
<gene>
    <name evidence="1" type="ORF">APZ42_031827</name>
</gene>
<name>A0A164MHV9_9CRUS</name>
<proteinExistence type="predicted"/>
<dbReference type="Proteomes" id="UP000076858">
    <property type="component" value="Unassembled WGS sequence"/>
</dbReference>
<evidence type="ECO:0000313" key="1">
    <source>
        <dbReference type="EMBL" id="KZS05073.1"/>
    </source>
</evidence>
<evidence type="ECO:0000313" key="2">
    <source>
        <dbReference type="Proteomes" id="UP000076858"/>
    </source>
</evidence>
<organism evidence="1 2">
    <name type="scientific">Daphnia magna</name>
    <dbReference type="NCBI Taxonomy" id="35525"/>
    <lineage>
        <taxon>Eukaryota</taxon>
        <taxon>Metazoa</taxon>
        <taxon>Ecdysozoa</taxon>
        <taxon>Arthropoda</taxon>
        <taxon>Crustacea</taxon>
        <taxon>Branchiopoda</taxon>
        <taxon>Diplostraca</taxon>
        <taxon>Cladocera</taxon>
        <taxon>Anomopoda</taxon>
        <taxon>Daphniidae</taxon>
        <taxon>Daphnia</taxon>
    </lineage>
</organism>